<dbReference type="SUPFAM" id="SSF52317">
    <property type="entry name" value="Class I glutamine amidotransferase-like"/>
    <property type="match status" value="1"/>
</dbReference>
<dbReference type="InterPro" id="IPR029062">
    <property type="entry name" value="Class_I_gatase-like"/>
</dbReference>
<organism evidence="2 3">
    <name type="scientific">Mesobaculum littorinae</name>
    <dbReference type="NCBI Taxonomy" id="2486419"/>
    <lineage>
        <taxon>Bacteria</taxon>
        <taxon>Pseudomonadati</taxon>
        <taxon>Pseudomonadota</taxon>
        <taxon>Alphaproteobacteria</taxon>
        <taxon>Rhodobacterales</taxon>
        <taxon>Roseobacteraceae</taxon>
        <taxon>Mesobaculum</taxon>
    </lineage>
</organism>
<evidence type="ECO:0000313" key="3">
    <source>
        <dbReference type="Proteomes" id="UP000285908"/>
    </source>
</evidence>
<evidence type="ECO:0000259" key="1">
    <source>
        <dbReference type="Pfam" id="PF00117"/>
    </source>
</evidence>
<protein>
    <submittedName>
        <fullName evidence="2">Type 1 glutamine amidotransferase</fullName>
    </submittedName>
</protein>
<dbReference type="Gene3D" id="3.40.50.880">
    <property type="match status" value="1"/>
</dbReference>
<dbReference type="Proteomes" id="UP000285908">
    <property type="component" value="Unassembled WGS sequence"/>
</dbReference>
<evidence type="ECO:0000313" key="2">
    <source>
        <dbReference type="EMBL" id="RVV99430.1"/>
    </source>
</evidence>
<name>A0A438AL80_9RHOB</name>
<dbReference type="InterPro" id="IPR017926">
    <property type="entry name" value="GATASE"/>
</dbReference>
<dbReference type="EMBL" id="RQXX01000001">
    <property type="protein sequence ID" value="RVV99430.1"/>
    <property type="molecule type" value="Genomic_DNA"/>
</dbReference>
<keyword evidence="3" id="KW-1185">Reference proteome</keyword>
<accession>A0A438AL80</accession>
<feature type="domain" description="Glutamine amidotransferase" evidence="1">
    <location>
        <begin position="73"/>
        <end position="218"/>
    </location>
</feature>
<dbReference type="PROSITE" id="PS51273">
    <property type="entry name" value="GATASE_TYPE_1"/>
    <property type="match status" value="1"/>
</dbReference>
<dbReference type="GO" id="GO:0016740">
    <property type="term" value="F:transferase activity"/>
    <property type="evidence" value="ECO:0007669"/>
    <property type="project" value="UniProtKB-KW"/>
</dbReference>
<sequence>MRHRCLSRFAGVPMPLSLLVVSSETPDQQAARRKRSGLASHETYAGTLRQMLGEVEIAQASCVDGAADPPRDLARFDGVIFAGSPIQMHEDRPEVRQAARFMAAVFESGSPAFGSCAGLQIAAVAAGGTVRPRAAPMNACFSRNIVATEAGRGHPMLGGRPGAWDAPTMHSAIVDRLPAGGRTLARSRDVPVEAAEIRSGAGVFWGVQYHPELALTEIADALRAQTAALIRQDLARDDSAVDRYAADLETLEETPARRDLAWQLGLDDEVVDLRHRRREIANFLRFLGAPAGPGAD</sequence>
<gene>
    <name evidence="2" type="ORF">EKE94_01720</name>
</gene>
<reference evidence="2 3" key="1">
    <citation type="submission" date="2018-11" db="EMBL/GenBank/DDBJ databases">
        <title>Mesobaculum littorinae gen. nov., sp. nov., isolated from Littorina scabra that represents a novel genus of the order Rhodobacteraceae.</title>
        <authorList>
            <person name="Li F."/>
        </authorList>
    </citation>
    <scope>NUCLEOTIDE SEQUENCE [LARGE SCALE GENOMIC DNA]</scope>
    <source>
        <strain evidence="2 3">M0103</strain>
    </source>
</reference>
<dbReference type="PANTHER" id="PTHR42695">
    <property type="entry name" value="GLUTAMINE AMIDOTRANSFERASE YLR126C-RELATED"/>
    <property type="match status" value="1"/>
</dbReference>
<dbReference type="GO" id="GO:0005829">
    <property type="term" value="C:cytosol"/>
    <property type="evidence" value="ECO:0007669"/>
    <property type="project" value="TreeGrafter"/>
</dbReference>
<dbReference type="InterPro" id="IPR044992">
    <property type="entry name" value="ChyE-like"/>
</dbReference>
<proteinExistence type="predicted"/>
<dbReference type="AlphaFoldDB" id="A0A438AL80"/>
<dbReference type="OrthoDB" id="9813383at2"/>
<dbReference type="Pfam" id="PF00117">
    <property type="entry name" value="GATase"/>
    <property type="match status" value="1"/>
</dbReference>
<dbReference type="PANTHER" id="PTHR42695:SF5">
    <property type="entry name" value="GLUTAMINE AMIDOTRANSFERASE YLR126C-RELATED"/>
    <property type="match status" value="1"/>
</dbReference>
<comment type="caution">
    <text evidence="2">The sequence shown here is derived from an EMBL/GenBank/DDBJ whole genome shotgun (WGS) entry which is preliminary data.</text>
</comment>
<keyword evidence="2" id="KW-0808">Transferase</keyword>
<keyword evidence="2" id="KW-0315">Glutamine amidotransferase</keyword>